<keyword evidence="7" id="KW-0547">Nucleotide-binding</keyword>
<evidence type="ECO:0000313" key="12">
    <source>
        <dbReference type="EMBL" id="REB70967.1"/>
    </source>
</evidence>
<keyword evidence="5" id="KW-0819">tRNA processing</keyword>
<keyword evidence="6" id="KW-0479">Metal-binding</keyword>
<evidence type="ECO:0000256" key="4">
    <source>
        <dbReference type="ARBA" id="ARBA00022490"/>
    </source>
</evidence>
<evidence type="ECO:0000256" key="7">
    <source>
        <dbReference type="ARBA" id="ARBA00022741"/>
    </source>
</evidence>
<keyword evidence="13" id="KW-1185">Reference proteome</keyword>
<dbReference type="EMBL" id="PCZS01000001">
    <property type="protein sequence ID" value="REB70967.1"/>
    <property type="molecule type" value="Genomic_DNA"/>
</dbReference>
<evidence type="ECO:0000256" key="5">
    <source>
        <dbReference type="ARBA" id="ARBA00022694"/>
    </source>
</evidence>
<protein>
    <recommendedName>
        <fullName evidence="3">tRNA threonylcarbamoyladenosine biosynthesis protein TsaE</fullName>
    </recommendedName>
    <alternativeName>
        <fullName evidence="11">t(6)A37 threonylcarbamoyladenosine biosynthesis protein TsaE</fullName>
    </alternativeName>
</protein>
<reference evidence="12 13" key="1">
    <citation type="submission" date="2017-09" db="EMBL/GenBank/DDBJ databases">
        <authorList>
            <person name="Bumgarner R.E."/>
        </authorList>
    </citation>
    <scope>NUCLEOTIDE SEQUENCE [LARGE SCALE GENOMIC DNA]</scope>
    <source>
        <strain evidence="12 13">T34998</strain>
    </source>
</reference>
<keyword evidence="4" id="KW-0963">Cytoplasm</keyword>
<evidence type="ECO:0000256" key="6">
    <source>
        <dbReference type="ARBA" id="ARBA00022723"/>
    </source>
</evidence>
<evidence type="ECO:0000256" key="3">
    <source>
        <dbReference type="ARBA" id="ARBA00019010"/>
    </source>
</evidence>
<name>A0ABX9ICI0_9ACTN</name>
<comment type="similarity">
    <text evidence="2">Belongs to the TsaE family.</text>
</comment>
<evidence type="ECO:0000256" key="2">
    <source>
        <dbReference type="ARBA" id="ARBA00007599"/>
    </source>
</evidence>
<comment type="subcellular location">
    <subcellularLocation>
        <location evidence="1">Cytoplasm</location>
    </subcellularLocation>
</comment>
<proteinExistence type="inferred from homology"/>
<evidence type="ECO:0000256" key="11">
    <source>
        <dbReference type="ARBA" id="ARBA00032441"/>
    </source>
</evidence>
<comment type="caution">
    <text evidence="12">The sequence shown here is derived from an EMBL/GenBank/DDBJ whole genome shotgun (WGS) entry which is preliminary data.</text>
</comment>
<evidence type="ECO:0000256" key="1">
    <source>
        <dbReference type="ARBA" id="ARBA00004496"/>
    </source>
</evidence>
<accession>A0ABX9ICI0</accession>
<evidence type="ECO:0000256" key="10">
    <source>
        <dbReference type="ARBA" id="ARBA00024908"/>
    </source>
</evidence>
<dbReference type="InterPro" id="IPR003442">
    <property type="entry name" value="T6A_TsaE"/>
</dbReference>
<dbReference type="InterPro" id="IPR027417">
    <property type="entry name" value="P-loop_NTPase"/>
</dbReference>
<keyword evidence="9" id="KW-0460">Magnesium</keyword>
<dbReference type="PANTHER" id="PTHR33540">
    <property type="entry name" value="TRNA THREONYLCARBAMOYLADENOSINE BIOSYNTHESIS PROTEIN TSAE"/>
    <property type="match status" value="1"/>
</dbReference>
<sequence length="296" mass="30723">MEEQISSQESAPELAVAVSQDASDLARALDLEVTTVSTWLTQGIGIVARHGSRIAGLAHLVDGGGHAEVADLALAAPGDVDVVTALIGGCEQIATELEARTLVVSCLTTCPGPAYHRDGDWVRVLPTRVVIPTSDAMHTFGAALARELQAGDVVLACGDLGAGKTTLAQGIGVGLGVEGPVISPTFVLARRHAGAEGRPGLVHVDAYRLGSAAELIDLDLDETMDQAVTLIEWGAGIAEGLGGSHLDIDIRRSEDPADETRVVYLEGFGPRWQGVDLSPLSDPLDTISCDQTGDNN</sequence>
<dbReference type="NCBIfam" id="TIGR00150">
    <property type="entry name" value="T6A_YjeE"/>
    <property type="match status" value="1"/>
</dbReference>
<dbReference type="Proteomes" id="UP000256324">
    <property type="component" value="Unassembled WGS sequence"/>
</dbReference>
<keyword evidence="8" id="KW-0067">ATP-binding</keyword>
<evidence type="ECO:0000256" key="8">
    <source>
        <dbReference type="ARBA" id="ARBA00022840"/>
    </source>
</evidence>
<dbReference type="Pfam" id="PF02367">
    <property type="entry name" value="TsaE"/>
    <property type="match status" value="1"/>
</dbReference>
<comment type="function">
    <text evidence="10">Required for the formation of a threonylcarbamoyl group on adenosine at position 37 (t(6)A37) in tRNAs that read codons beginning with adenine. Is involved in the transfer of the threonylcarbamoyl moiety of threonylcarbamoyl-AMP (TC-AMP) to the N6 group of A37, together with TsaD and TsaB. TsaE seems to play an indirect role in the t(6)A biosynthesis pathway, possibly in regulating the core enzymatic function of TsaD.</text>
</comment>
<organism evidence="12 13">
    <name type="scientific">Cutibacterium namnetense</name>
    <dbReference type="NCBI Taxonomy" id="1574624"/>
    <lineage>
        <taxon>Bacteria</taxon>
        <taxon>Bacillati</taxon>
        <taxon>Actinomycetota</taxon>
        <taxon>Actinomycetes</taxon>
        <taxon>Propionibacteriales</taxon>
        <taxon>Propionibacteriaceae</taxon>
        <taxon>Cutibacterium</taxon>
    </lineage>
</organism>
<dbReference type="RefSeq" id="WP_002549897.1">
    <property type="nucleotide sequence ID" value="NZ_JARJNT010000003.1"/>
</dbReference>
<evidence type="ECO:0000313" key="13">
    <source>
        <dbReference type="Proteomes" id="UP000256324"/>
    </source>
</evidence>
<dbReference type="Gene3D" id="3.40.50.300">
    <property type="entry name" value="P-loop containing nucleotide triphosphate hydrolases"/>
    <property type="match status" value="1"/>
</dbReference>
<evidence type="ECO:0000256" key="9">
    <source>
        <dbReference type="ARBA" id="ARBA00022842"/>
    </source>
</evidence>
<gene>
    <name evidence="12" type="ORF">CP880_04500</name>
</gene>
<dbReference type="PANTHER" id="PTHR33540:SF2">
    <property type="entry name" value="TRNA THREONYLCARBAMOYLADENOSINE BIOSYNTHESIS PROTEIN TSAE"/>
    <property type="match status" value="1"/>
</dbReference>
<dbReference type="SUPFAM" id="SSF52540">
    <property type="entry name" value="P-loop containing nucleoside triphosphate hydrolases"/>
    <property type="match status" value="1"/>
</dbReference>